<name>A0A0D1ZRW3_EXOME</name>
<keyword evidence="3" id="KW-1185">Reference proteome</keyword>
<proteinExistence type="predicted"/>
<dbReference type="GeneID" id="27318949"/>
<evidence type="ECO:0000313" key="2">
    <source>
        <dbReference type="EMBL" id="KIV97342.1"/>
    </source>
</evidence>
<evidence type="ECO:0000256" key="1">
    <source>
        <dbReference type="SAM" id="MobiDB-lite"/>
    </source>
</evidence>
<reference evidence="2 3" key="1">
    <citation type="submission" date="2015-01" db="EMBL/GenBank/DDBJ databases">
        <title>The Genome Sequence of Exophiala mesophila CBS40295.</title>
        <authorList>
            <consortium name="The Broad Institute Genomics Platform"/>
            <person name="Cuomo C."/>
            <person name="de Hoog S."/>
            <person name="Gorbushina A."/>
            <person name="Stielow B."/>
            <person name="Teixiera M."/>
            <person name="Abouelleil A."/>
            <person name="Chapman S.B."/>
            <person name="Priest M."/>
            <person name="Young S.K."/>
            <person name="Wortman J."/>
            <person name="Nusbaum C."/>
            <person name="Birren B."/>
        </authorList>
    </citation>
    <scope>NUCLEOTIDE SEQUENCE [LARGE SCALE GENOMIC DNA]</scope>
    <source>
        <strain evidence="2 3">CBS 40295</strain>
    </source>
</reference>
<feature type="compositionally biased region" description="Basic and acidic residues" evidence="1">
    <location>
        <begin position="56"/>
        <end position="73"/>
    </location>
</feature>
<organism evidence="2 3">
    <name type="scientific">Exophiala mesophila</name>
    <name type="common">Black yeast-like fungus</name>
    <dbReference type="NCBI Taxonomy" id="212818"/>
    <lineage>
        <taxon>Eukaryota</taxon>
        <taxon>Fungi</taxon>
        <taxon>Dikarya</taxon>
        <taxon>Ascomycota</taxon>
        <taxon>Pezizomycotina</taxon>
        <taxon>Eurotiomycetes</taxon>
        <taxon>Chaetothyriomycetidae</taxon>
        <taxon>Chaetothyriales</taxon>
        <taxon>Herpotrichiellaceae</taxon>
        <taxon>Exophiala</taxon>
    </lineage>
</organism>
<dbReference type="HOGENOM" id="CLU_2277501_0_0_1"/>
<dbReference type="EMBL" id="KN847520">
    <property type="protein sequence ID" value="KIV97342.1"/>
    <property type="molecule type" value="Genomic_DNA"/>
</dbReference>
<dbReference type="VEuPathDB" id="FungiDB:PV10_01104"/>
<feature type="compositionally biased region" description="Basic and acidic residues" evidence="1">
    <location>
        <begin position="92"/>
        <end position="102"/>
    </location>
</feature>
<evidence type="ECO:0000313" key="3">
    <source>
        <dbReference type="Proteomes" id="UP000054302"/>
    </source>
</evidence>
<dbReference type="RefSeq" id="XP_016228916.1">
    <property type="nucleotide sequence ID" value="XM_016365267.1"/>
</dbReference>
<feature type="compositionally biased region" description="Basic residues" evidence="1">
    <location>
        <begin position="82"/>
        <end position="91"/>
    </location>
</feature>
<feature type="region of interest" description="Disordered" evidence="1">
    <location>
        <begin position="53"/>
        <end position="102"/>
    </location>
</feature>
<dbReference type="Proteomes" id="UP000054302">
    <property type="component" value="Unassembled WGS sequence"/>
</dbReference>
<gene>
    <name evidence="2" type="ORF">PV10_01104</name>
</gene>
<sequence length="102" mass="11850">MGTTSMEVDYATKQADTMTRIELLWKQRPTATACDRCERCNTSLRQRTYFVLQTHHPAEDYEKARRPQEDELKQISTQTSAKGRRVPSHRCHQSEDPAREGP</sequence>
<protein>
    <submittedName>
        <fullName evidence="2">Uncharacterized protein</fullName>
    </submittedName>
</protein>
<dbReference type="AlphaFoldDB" id="A0A0D1ZRW3"/>
<accession>A0A0D1ZRW3</accession>